<gene>
    <name evidence="9" type="ORF">HNR30_006269</name>
</gene>
<protein>
    <recommendedName>
        <fullName evidence="3">prolyl oligopeptidase</fullName>
        <ecNumber evidence="3">3.4.21.26</ecNumber>
    </recommendedName>
</protein>
<evidence type="ECO:0000259" key="7">
    <source>
        <dbReference type="Pfam" id="PF00326"/>
    </source>
</evidence>
<dbReference type="Pfam" id="PF00326">
    <property type="entry name" value="Peptidase_S9"/>
    <property type="match status" value="1"/>
</dbReference>
<dbReference type="InterPro" id="IPR023302">
    <property type="entry name" value="Pept_S9A_N"/>
</dbReference>
<dbReference type="EMBL" id="JACDUR010000006">
    <property type="protein sequence ID" value="MBA2894897.1"/>
    <property type="molecule type" value="Genomic_DNA"/>
</dbReference>
<evidence type="ECO:0000313" key="9">
    <source>
        <dbReference type="EMBL" id="MBA2894897.1"/>
    </source>
</evidence>
<keyword evidence="6" id="KW-0720">Serine protease</keyword>
<dbReference type="GO" id="GO:0005829">
    <property type="term" value="C:cytosol"/>
    <property type="evidence" value="ECO:0007669"/>
    <property type="project" value="TreeGrafter"/>
</dbReference>
<dbReference type="PANTHER" id="PTHR42881">
    <property type="entry name" value="PROLYL ENDOPEPTIDASE"/>
    <property type="match status" value="1"/>
</dbReference>
<dbReference type="InterPro" id="IPR029058">
    <property type="entry name" value="AB_hydrolase_fold"/>
</dbReference>
<dbReference type="EC" id="3.4.21.26" evidence="3"/>
<evidence type="ECO:0000256" key="1">
    <source>
        <dbReference type="ARBA" id="ARBA00001070"/>
    </source>
</evidence>
<accession>A0A7W0CPF5</accession>
<evidence type="ECO:0000256" key="3">
    <source>
        <dbReference type="ARBA" id="ARBA00011897"/>
    </source>
</evidence>
<evidence type="ECO:0000256" key="5">
    <source>
        <dbReference type="ARBA" id="ARBA00022801"/>
    </source>
</evidence>
<reference evidence="9 10" key="1">
    <citation type="submission" date="2020-07" db="EMBL/GenBank/DDBJ databases">
        <title>Genomic Encyclopedia of Type Strains, Phase IV (KMG-IV): sequencing the most valuable type-strain genomes for metagenomic binning, comparative biology and taxonomic classification.</title>
        <authorList>
            <person name="Goeker M."/>
        </authorList>
    </citation>
    <scope>NUCLEOTIDE SEQUENCE [LARGE SCALE GENOMIC DNA]</scope>
    <source>
        <strain evidence="9 10">DSM 45533</strain>
    </source>
</reference>
<dbReference type="GO" id="GO:0070012">
    <property type="term" value="F:oligopeptidase activity"/>
    <property type="evidence" value="ECO:0007669"/>
    <property type="project" value="TreeGrafter"/>
</dbReference>
<dbReference type="AlphaFoldDB" id="A0A7W0CPF5"/>
<name>A0A7W0CPF5_9ACTN</name>
<dbReference type="Gene3D" id="3.40.50.1820">
    <property type="entry name" value="alpha/beta hydrolase"/>
    <property type="match status" value="1"/>
</dbReference>
<comment type="similarity">
    <text evidence="2">Belongs to the peptidase S9A family.</text>
</comment>
<keyword evidence="5 9" id="KW-0378">Hydrolase</keyword>
<evidence type="ECO:0000256" key="6">
    <source>
        <dbReference type="ARBA" id="ARBA00022825"/>
    </source>
</evidence>
<evidence type="ECO:0000256" key="4">
    <source>
        <dbReference type="ARBA" id="ARBA00022670"/>
    </source>
</evidence>
<proteinExistence type="inferred from homology"/>
<dbReference type="Pfam" id="PF02897">
    <property type="entry name" value="Peptidase_S9_N"/>
    <property type="match status" value="1"/>
</dbReference>
<comment type="caution">
    <text evidence="9">The sequence shown here is derived from an EMBL/GenBank/DDBJ whole genome shotgun (WGS) entry which is preliminary data.</text>
</comment>
<dbReference type="InterPro" id="IPR002470">
    <property type="entry name" value="Peptidase_S9A"/>
</dbReference>
<dbReference type="Gene3D" id="2.130.10.120">
    <property type="entry name" value="Prolyl oligopeptidase, N-terminal domain"/>
    <property type="match status" value="1"/>
</dbReference>
<dbReference type="PANTHER" id="PTHR42881:SF2">
    <property type="entry name" value="PROLYL ENDOPEPTIDASE"/>
    <property type="match status" value="1"/>
</dbReference>
<dbReference type="InterPro" id="IPR051167">
    <property type="entry name" value="Prolyl_oligopep/macrocyclase"/>
</dbReference>
<feature type="domain" description="Peptidase S9 prolyl oligopeptidase catalytic" evidence="7">
    <location>
        <begin position="447"/>
        <end position="650"/>
    </location>
</feature>
<dbReference type="SUPFAM" id="SSF53474">
    <property type="entry name" value="alpha/beta-Hydrolases"/>
    <property type="match status" value="1"/>
</dbReference>
<evidence type="ECO:0000259" key="8">
    <source>
        <dbReference type="Pfam" id="PF02897"/>
    </source>
</evidence>
<dbReference type="SUPFAM" id="SSF50993">
    <property type="entry name" value="Peptidase/esterase 'gauge' domain"/>
    <property type="match status" value="1"/>
</dbReference>
<sequence length="670" mass="72130">MTYPDAERLPIVDDLHGHLVHDPYRWLEEHDSPRTRAWLAAQEELWRARAEALPWRERFRERLGELGRVGTVSPPLWRGGHCFTTRRMPYEEHPVLLRDDRVLLDPMRLDPSGVTTLDEWQPDHDGALVAYQLSRRGDERSELHVMDAATGEAVEGPIGGCRYSPVAWLPGRRAFCYVRFREGVYLHTVGDGRDTPLFGVAAEATYGLGVSPAGDWLTVSAAPGPAAPNELWLINMATGEQRLVQKAGLARSAAVVGLDGLLYVATDHEAPRGRLCVADLEAPERWRELVAEEPDSVLRGFTILSGGRLLVSRVRHAVAEIGVHDLATGGPLGQVALPGRGAVGPLTVRPEGGHEAWFTYTDAVSPPAVWRYDARTGRADLWAAPAGGTRPSGVESRQLTCVSADGTQVRMIVVAGPSGGGPRPTLLAGYGGFGLTLLPGYAADSLAWVEAGGVLAVAGIRGGGDEGEEWHRQGMRECKQNSFDDFAAAAGKLVADGWTTPDRLALWGESNGGLLVGAMLTQRPELFAAAVCAAPILDMARYERSGLGAAWRREYGSAEIPEELAWLMGYSPYHRVERGVPYPPVLFTVSGGDTRVDPLHARKMCAALQWSGAREVLLRHEPDVGHGARAVSRSVELAADALAFLAHHTGLSDPSRLAGDADGVDAAAGA</sequence>
<evidence type="ECO:0000313" key="10">
    <source>
        <dbReference type="Proteomes" id="UP000530928"/>
    </source>
</evidence>
<dbReference type="InterPro" id="IPR002471">
    <property type="entry name" value="Pept_S9_AS"/>
</dbReference>
<evidence type="ECO:0000256" key="2">
    <source>
        <dbReference type="ARBA" id="ARBA00005228"/>
    </source>
</evidence>
<dbReference type="RefSeq" id="WP_181613607.1">
    <property type="nucleotide sequence ID" value="NZ_BAABAM010000004.1"/>
</dbReference>
<dbReference type="Proteomes" id="UP000530928">
    <property type="component" value="Unassembled WGS sequence"/>
</dbReference>
<keyword evidence="10" id="KW-1185">Reference proteome</keyword>
<keyword evidence="4" id="KW-0645">Protease</keyword>
<dbReference type="PROSITE" id="PS00708">
    <property type="entry name" value="PRO_ENDOPEP_SER"/>
    <property type="match status" value="1"/>
</dbReference>
<organism evidence="9 10">
    <name type="scientific">Nonomuraea soli</name>
    <dbReference type="NCBI Taxonomy" id="1032476"/>
    <lineage>
        <taxon>Bacteria</taxon>
        <taxon>Bacillati</taxon>
        <taxon>Actinomycetota</taxon>
        <taxon>Actinomycetes</taxon>
        <taxon>Streptosporangiales</taxon>
        <taxon>Streptosporangiaceae</taxon>
        <taxon>Nonomuraea</taxon>
    </lineage>
</organism>
<dbReference type="InterPro" id="IPR001375">
    <property type="entry name" value="Peptidase_S9_cat"/>
</dbReference>
<feature type="domain" description="Peptidase S9A N-terminal" evidence="8">
    <location>
        <begin position="10"/>
        <end position="383"/>
    </location>
</feature>
<dbReference type="GO" id="GO:0006508">
    <property type="term" value="P:proteolysis"/>
    <property type="evidence" value="ECO:0007669"/>
    <property type="project" value="UniProtKB-KW"/>
</dbReference>
<dbReference type="GO" id="GO:0004252">
    <property type="term" value="F:serine-type endopeptidase activity"/>
    <property type="evidence" value="ECO:0007669"/>
    <property type="project" value="UniProtKB-EC"/>
</dbReference>
<dbReference type="PRINTS" id="PR00862">
    <property type="entry name" value="PROLIGOPTASE"/>
</dbReference>
<comment type="catalytic activity">
    <reaction evidence="1">
        <text>Hydrolysis of Pro-|-Xaa &gt;&gt; Ala-|-Xaa in oligopeptides.</text>
        <dbReference type="EC" id="3.4.21.26"/>
    </reaction>
</comment>